<accession>A0A538SEI5</accession>
<dbReference type="PANTHER" id="PTHR38478:SF1">
    <property type="entry name" value="ZINC DEPENDENT METALLOPROTEASE DOMAIN LIPOPROTEIN"/>
    <property type="match status" value="1"/>
</dbReference>
<evidence type="ECO:0000256" key="2">
    <source>
        <dbReference type="SAM" id="SignalP"/>
    </source>
</evidence>
<feature type="region of interest" description="Disordered" evidence="1">
    <location>
        <begin position="37"/>
        <end position="66"/>
    </location>
</feature>
<reference evidence="5 6" key="1">
    <citation type="journal article" date="2019" name="Nat. Microbiol.">
        <title>Mediterranean grassland soil C-N compound turnover is dependent on rainfall and depth, and is mediated by genomically divergent microorganisms.</title>
        <authorList>
            <person name="Diamond S."/>
            <person name="Andeer P.F."/>
            <person name="Li Z."/>
            <person name="Crits-Christoph A."/>
            <person name="Burstein D."/>
            <person name="Anantharaman K."/>
            <person name="Lane K.R."/>
            <person name="Thomas B.C."/>
            <person name="Pan C."/>
            <person name="Northen T.R."/>
            <person name="Banfield J.F."/>
        </authorList>
    </citation>
    <scope>NUCLEOTIDE SEQUENCE [LARGE SCALE GENOMIC DNA]</scope>
    <source>
        <strain evidence="5">WS_3</strain>
    </source>
</reference>
<organism evidence="5 6">
    <name type="scientific">Eiseniibacteriota bacterium</name>
    <dbReference type="NCBI Taxonomy" id="2212470"/>
    <lineage>
        <taxon>Bacteria</taxon>
        <taxon>Candidatus Eiseniibacteriota</taxon>
    </lineage>
</organism>
<comment type="caution">
    <text evidence="5">The sequence shown here is derived from an EMBL/GenBank/DDBJ whole genome shotgun (WGS) entry which is preliminary data.</text>
</comment>
<dbReference type="AlphaFoldDB" id="A0A538SEI5"/>
<protein>
    <submittedName>
        <fullName evidence="5">Zinc-dependent metalloprotease</fullName>
    </submittedName>
</protein>
<dbReference type="Pfam" id="PF17148">
    <property type="entry name" value="DUF5117"/>
    <property type="match status" value="1"/>
</dbReference>
<dbReference type="InterPro" id="IPR032534">
    <property type="entry name" value="EcxA_zinc-bd"/>
</dbReference>
<evidence type="ECO:0000256" key="1">
    <source>
        <dbReference type="SAM" id="MobiDB-lite"/>
    </source>
</evidence>
<feature type="signal peptide" evidence="2">
    <location>
        <begin position="1"/>
        <end position="27"/>
    </location>
</feature>
<evidence type="ECO:0000313" key="6">
    <source>
        <dbReference type="Proteomes" id="UP000320184"/>
    </source>
</evidence>
<dbReference type="GO" id="GO:0008237">
    <property type="term" value="F:metallopeptidase activity"/>
    <property type="evidence" value="ECO:0007669"/>
    <property type="project" value="UniProtKB-KW"/>
</dbReference>
<dbReference type="InterPro" id="IPR033413">
    <property type="entry name" value="DUF5117"/>
</dbReference>
<proteinExistence type="predicted"/>
<dbReference type="Gene3D" id="3.40.390.10">
    <property type="entry name" value="Collagenase (Catalytic Domain)"/>
    <property type="match status" value="1"/>
</dbReference>
<name>A0A538SEI5_UNCEI</name>
<dbReference type="GO" id="GO:0006508">
    <property type="term" value="P:proteolysis"/>
    <property type="evidence" value="ECO:0007669"/>
    <property type="project" value="UniProtKB-KW"/>
</dbReference>
<keyword evidence="5" id="KW-0378">Hydrolase</keyword>
<sequence>MKMRSSLTITLLALVLAGLSGASGAFAEDLALTDKQAPEGAKSGGKDDAAKKPAAEKPGEDKPFDDVVKDMEVTKGLFTIYRKADENKILIEILPDQLEKVYLFAASLDQSLGERGFYAAQVLGDFPFYFHKVGKNVQWIEKNTSFTAPAGSPAARSIARSFPNSILGSAKIQSKPHPDRKSVLIDAADLMVKDLPGFTIGLNQAYQPSNYSFDKEKSAVTGVKAFPENVLFDVALHYTTDNPRGGSVTLPDPRSVPLIVKYELSDLKETGYKPRLTDDRVGHFHTVQQDFTSDHPSNPYVRYLTRWQLEKSDPSAALSPPKQPIVFWLENTIPLEYRDAIRQGTLLWNKAFEKIGFKDAVVVKQQPDSAEWDPADTRYNTIRWFAGIDATFAIGPSRANPFTGQIYDADISISEGIVRFARRTGEEFVSPVAEGGAEGGAHWISGPWMRDTRFSCDYADGLAQQAALGEEMIEVRGMLSPEVEARLMHQYIVELTAHEVGHTLGLRHNFRGSTILKNGDLNDVKKTEEIGQSGSVMDYNPVIIAKKGQVQGDFLPVTLGPYDYWAIEYAYKPIAGDETEELGKIAARAASDPMLPYSTDEDAVGTFSPVSIDPLANQYDQSDDPISYFRDRLDLVNELWTNMESKLAKPGEGYQVLRRATGRGLNECARSLLTTSKLIGGIYHHRDHVGDPGGRPPYTPVPAAKQREALDFLASRAFGVQAFQLPASLQDKLAIERLPPLDAGTYFSAQRLDYPWHDNVLTIQRSVLSRLLHPITLARIQDNELRFGPKEKPFRMADLFTSLTSSIWSELDTGASEITSLRRNLQREHLKQMIRLTLREAPPAPPASPFVRAAALPPPPEDATTLARASLLRIQTKIRAALLGKAVTDMTTRAHLQESQARIVAALGAQMEKGVD</sequence>
<dbReference type="InterPro" id="IPR034032">
    <property type="entry name" value="Zn_MMP-like_bac"/>
</dbReference>
<dbReference type="CDD" id="cd04276">
    <property type="entry name" value="ZnMc_MMP_like_2"/>
    <property type="match status" value="1"/>
</dbReference>
<dbReference type="InterPro" id="IPR024079">
    <property type="entry name" value="MetalloPept_cat_dom_sf"/>
</dbReference>
<dbReference type="EMBL" id="VBOT01000115">
    <property type="protein sequence ID" value="TMQ49792.1"/>
    <property type="molecule type" value="Genomic_DNA"/>
</dbReference>
<feature type="chain" id="PRO_5022090718" evidence="2">
    <location>
        <begin position="28"/>
        <end position="916"/>
    </location>
</feature>
<keyword evidence="2" id="KW-0732">Signal</keyword>
<keyword evidence="5" id="KW-0645">Protease</keyword>
<dbReference type="PANTHER" id="PTHR38478">
    <property type="entry name" value="PEPTIDASE M1A AND M12B"/>
    <property type="match status" value="1"/>
</dbReference>
<evidence type="ECO:0000259" key="3">
    <source>
        <dbReference type="Pfam" id="PF16313"/>
    </source>
</evidence>
<evidence type="ECO:0000259" key="4">
    <source>
        <dbReference type="Pfam" id="PF17148"/>
    </source>
</evidence>
<gene>
    <name evidence="5" type="ORF">E6K73_09235</name>
</gene>
<feature type="domain" description="EcxA zinc-binding" evidence="3">
    <location>
        <begin position="483"/>
        <end position="812"/>
    </location>
</feature>
<feature type="compositionally biased region" description="Basic and acidic residues" evidence="1">
    <location>
        <begin position="44"/>
        <end position="66"/>
    </location>
</feature>
<dbReference type="Pfam" id="PF16313">
    <property type="entry name" value="DUF4953"/>
    <property type="match status" value="1"/>
</dbReference>
<dbReference type="SUPFAM" id="SSF55486">
    <property type="entry name" value="Metalloproteases ('zincins'), catalytic domain"/>
    <property type="match status" value="1"/>
</dbReference>
<evidence type="ECO:0000313" key="5">
    <source>
        <dbReference type="EMBL" id="TMQ49792.1"/>
    </source>
</evidence>
<dbReference type="Proteomes" id="UP000320184">
    <property type="component" value="Unassembled WGS sequence"/>
</dbReference>
<keyword evidence="5" id="KW-0482">Metalloprotease</keyword>
<feature type="domain" description="DUF5117" evidence="4">
    <location>
        <begin position="128"/>
        <end position="311"/>
    </location>
</feature>